<dbReference type="Gene3D" id="3.30.70.100">
    <property type="match status" value="1"/>
</dbReference>
<dbReference type="SUPFAM" id="SSF55008">
    <property type="entry name" value="HMA, heavy metal-associated domain"/>
    <property type="match status" value="1"/>
</dbReference>
<dbReference type="PROSITE" id="PS01047">
    <property type="entry name" value="HMA_1"/>
    <property type="match status" value="1"/>
</dbReference>
<dbReference type="Gene3D" id="2.60.40.420">
    <property type="entry name" value="Cupredoxins - blue copper proteins"/>
    <property type="match status" value="1"/>
</dbReference>
<dbReference type="PROSITE" id="PS50846">
    <property type="entry name" value="HMA_2"/>
    <property type="match status" value="1"/>
</dbReference>
<dbReference type="PANTHER" id="PTHR42208">
    <property type="entry name" value="HEAVY METAL TRANSPORTER-RELATED"/>
    <property type="match status" value="1"/>
</dbReference>
<dbReference type="InterPro" id="IPR036259">
    <property type="entry name" value="MFS_trans_sf"/>
</dbReference>
<evidence type="ECO:0000313" key="4">
    <source>
        <dbReference type="EMBL" id="MBE6061594.1"/>
    </source>
</evidence>
<dbReference type="Pfam" id="PF00403">
    <property type="entry name" value="HMA"/>
    <property type="match status" value="1"/>
</dbReference>
<dbReference type="SUPFAM" id="SSF103473">
    <property type="entry name" value="MFS general substrate transporter"/>
    <property type="match status" value="1"/>
</dbReference>
<feature type="transmembrane region" description="Helical" evidence="2">
    <location>
        <begin position="116"/>
        <end position="137"/>
    </location>
</feature>
<dbReference type="Proteomes" id="UP000768462">
    <property type="component" value="Unassembled WGS sequence"/>
</dbReference>
<dbReference type="EMBL" id="SVCM01000183">
    <property type="protein sequence ID" value="MBE6061594.1"/>
    <property type="molecule type" value="Genomic_DNA"/>
</dbReference>
<name>A0A927WB44_9CLOT</name>
<accession>A0A927WB44</accession>
<feature type="transmembrane region" description="Helical" evidence="2">
    <location>
        <begin position="80"/>
        <end position="96"/>
    </location>
</feature>
<dbReference type="GO" id="GO:0046872">
    <property type="term" value="F:metal ion binding"/>
    <property type="evidence" value="ECO:0007669"/>
    <property type="project" value="UniProtKB-KW"/>
</dbReference>
<feature type="transmembrane region" description="Helical" evidence="2">
    <location>
        <begin position="157"/>
        <end position="177"/>
    </location>
</feature>
<dbReference type="InterPro" id="IPR017969">
    <property type="entry name" value="Heavy-metal-associated_CS"/>
</dbReference>
<dbReference type="InterPro" id="IPR006121">
    <property type="entry name" value="HMA_dom"/>
</dbReference>
<feature type="transmembrane region" description="Helical" evidence="2">
    <location>
        <begin position="189"/>
        <end position="209"/>
    </location>
</feature>
<dbReference type="InterPro" id="IPR008972">
    <property type="entry name" value="Cupredoxin"/>
</dbReference>
<proteinExistence type="predicted"/>
<dbReference type="AlphaFoldDB" id="A0A927WB44"/>
<comment type="caution">
    <text evidence="4">The sequence shown here is derived from an EMBL/GenBank/DDBJ whole genome shotgun (WGS) entry which is preliminary data.</text>
</comment>
<dbReference type="InterPro" id="IPR036163">
    <property type="entry name" value="HMA_dom_sf"/>
</dbReference>
<dbReference type="Pfam" id="PF13386">
    <property type="entry name" value="DsbD_2"/>
    <property type="match status" value="1"/>
</dbReference>
<evidence type="ECO:0000256" key="1">
    <source>
        <dbReference type="ARBA" id="ARBA00022723"/>
    </source>
</evidence>
<keyword evidence="2" id="KW-1133">Transmembrane helix</keyword>
<dbReference type="CDD" id="cd00371">
    <property type="entry name" value="HMA"/>
    <property type="match status" value="1"/>
</dbReference>
<feature type="domain" description="HMA" evidence="3">
    <location>
        <begin position="4"/>
        <end position="70"/>
    </location>
</feature>
<protein>
    <submittedName>
        <fullName evidence="4">Heavy metal transport/detoxification protein</fullName>
    </submittedName>
</protein>
<keyword evidence="2" id="KW-0812">Transmembrane</keyword>
<keyword evidence="1" id="KW-0479">Metal-binding</keyword>
<feature type="transmembrane region" description="Helical" evidence="2">
    <location>
        <begin position="261"/>
        <end position="285"/>
    </location>
</feature>
<evidence type="ECO:0000313" key="5">
    <source>
        <dbReference type="Proteomes" id="UP000768462"/>
    </source>
</evidence>
<sequence>MSNKSITLNIDNMVCTSCENTIIRHLKKISGVTIVKANYTKGTVHVEYDAEKVSYSTIVATIEKSGYKVTSDKKKSNSELLPIMGIVLIALLMIRLGKGTGVFDMSYALSSKVSYIALFTIGVFTSLHCVGMCGGIMMSQSITSSIVPEKNKFKPGLMYNLGRLISYTVLGGIVGGIGKAFSLSFGVQGFIAIVAGVFMVIMGLNLYGFKALRKFSIKLPWSNCNSQKKFRNPLIVGFLNGFMPCGPLQTMQLYALASGSVIAGATSMFFFALGTIPLMLGFGAIANVLSQKNSKRLIKYSGGIIIILGIIMANRGLSLIGVNLMPNSLSLGGNNNTTISDKSSASKATISNGKQVIRIAANNQGYTPNVVYIQKGIPTEFIIDGESINFCNNKIVIPSMNIEKTLSSGENVIEFTPDAGDINYSCWMGMLRGTIKVVDDLNSINDSTIQNDIDSEFYYPSNDSNNQFFNGGFSCH</sequence>
<organism evidence="4 5">
    <name type="scientific">Clostridium sulfidigenes</name>
    <dbReference type="NCBI Taxonomy" id="318464"/>
    <lineage>
        <taxon>Bacteria</taxon>
        <taxon>Bacillati</taxon>
        <taxon>Bacillota</taxon>
        <taxon>Clostridia</taxon>
        <taxon>Eubacteriales</taxon>
        <taxon>Clostridiaceae</taxon>
        <taxon>Clostridium</taxon>
    </lineage>
</organism>
<dbReference type="InterPro" id="IPR039447">
    <property type="entry name" value="UreH-like_TM_dom"/>
</dbReference>
<evidence type="ECO:0000259" key="3">
    <source>
        <dbReference type="PROSITE" id="PS50846"/>
    </source>
</evidence>
<evidence type="ECO:0000256" key="2">
    <source>
        <dbReference type="SAM" id="Phobius"/>
    </source>
</evidence>
<dbReference type="PANTHER" id="PTHR42208:SF1">
    <property type="entry name" value="HEAVY METAL TRANSPORTER"/>
    <property type="match status" value="1"/>
</dbReference>
<keyword evidence="2" id="KW-0472">Membrane</keyword>
<dbReference type="InterPro" id="IPR028096">
    <property type="entry name" value="EfeO_Cupredoxin"/>
</dbReference>
<reference evidence="4" key="1">
    <citation type="submission" date="2019-04" db="EMBL/GenBank/DDBJ databases">
        <title>Evolution of Biomass-Degrading Anaerobic Consortia Revealed by Metagenomics.</title>
        <authorList>
            <person name="Peng X."/>
        </authorList>
    </citation>
    <scope>NUCLEOTIDE SEQUENCE</scope>
    <source>
        <strain evidence="4">SIG254</strain>
    </source>
</reference>
<feature type="transmembrane region" description="Helical" evidence="2">
    <location>
        <begin position="230"/>
        <end position="249"/>
    </location>
</feature>
<feature type="transmembrane region" description="Helical" evidence="2">
    <location>
        <begin position="297"/>
        <end position="317"/>
    </location>
</feature>
<gene>
    <name evidence="4" type="ORF">E7215_15730</name>
</gene>
<dbReference type="Pfam" id="PF13473">
    <property type="entry name" value="Cupredoxin_1"/>
    <property type="match status" value="1"/>
</dbReference>